<protein>
    <submittedName>
        <fullName evidence="2">Uncharacterized protein</fullName>
    </submittedName>
</protein>
<feature type="region of interest" description="Disordered" evidence="1">
    <location>
        <begin position="82"/>
        <end position="109"/>
    </location>
</feature>
<organism evidence="2">
    <name type="scientific">Streptomyces tabacisoli</name>
    <dbReference type="NCBI Taxonomy" id="3156398"/>
    <lineage>
        <taxon>Bacteria</taxon>
        <taxon>Bacillati</taxon>
        <taxon>Actinomycetota</taxon>
        <taxon>Actinomycetes</taxon>
        <taxon>Kitasatosporales</taxon>
        <taxon>Streptomycetaceae</taxon>
        <taxon>Streptomyces</taxon>
    </lineage>
</organism>
<gene>
    <name evidence="2" type="ORF">ABII15_01735</name>
</gene>
<dbReference type="AlphaFoldDB" id="A0AAU8IK82"/>
<name>A0AAU8IK82_9ACTN</name>
<accession>A0AAU8IK82</accession>
<evidence type="ECO:0000313" key="2">
    <source>
        <dbReference type="EMBL" id="XCJ68755.1"/>
    </source>
</evidence>
<evidence type="ECO:0000256" key="1">
    <source>
        <dbReference type="SAM" id="MobiDB-lite"/>
    </source>
</evidence>
<reference evidence="2" key="1">
    <citation type="submission" date="2024-06" db="EMBL/GenBank/DDBJ databases">
        <title>Streptomyces sp. strain HUAS MG91 genome sequences.</title>
        <authorList>
            <person name="Mo P."/>
        </authorList>
    </citation>
    <scope>NUCLEOTIDE SEQUENCE</scope>
    <source>
        <strain evidence="2">HUAS MG91</strain>
    </source>
</reference>
<dbReference type="EMBL" id="CP159534">
    <property type="protein sequence ID" value="XCJ68755.1"/>
    <property type="molecule type" value="Genomic_DNA"/>
</dbReference>
<dbReference type="RefSeq" id="WP_353940439.1">
    <property type="nucleotide sequence ID" value="NZ_CP159534.1"/>
</dbReference>
<sequence>MHRTTVAGTWDLAVSTPIGTLQAVVELHDTAGELTGTARGAGEEVPLTDVVLDGDRLTWRQAVNRPLRLNLAFAVTVDGDTLAGTSKAGRLPASKVTGTRRPATAADGS</sequence>
<proteinExistence type="predicted"/>
<dbReference type="KEGG" id="stac:ABII15_01735"/>